<name>A0A1M6SI11_9FLAO</name>
<evidence type="ECO:0000256" key="5">
    <source>
        <dbReference type="SAM" id="SignalP"/>
    </source>
</evidence>
<dbReference type="PANTHER" id="PTHR43280:SF34">
    <property type="entry name" value="ARAC-FAMILY TRANSCRIPTIONAL REGULATOR"/>
    <property type="match status" value="1"/>
</dbReference>
<dbReference type="STRING" id="216903.SAMN05444371_2468"/>
<dbReference type="GO" id="GO:0003700">
    <property type="term" value="F:DNA-binding transcription factor activity"/>
    <property type="evidence" value="ECO:0007669"/>
    <property type="project" value="InterPro"/>
</dbReference>
<keyword evidence="8" id="KW-1185">Reference proteome</keyword>
<feature type="chain" id="PRO_5012590448" evidence="5">
    <location>
        <begin position="18"/>
        <end position="478"/>
    </location>
</feature>
<organism evidence="7 8">
    <name type="scientific">Epilithonimonas mollis</name>
    <dbReference type="NCBI Taxonomy" id="216903"/>
    <lineage>
        <taxon>Bacteria</taxon>
        <taxon>Pseudomonadati</taxon>
        <taxon>Bacteroidota</taxon>
        <taxon>Flavobacteriia</taxon>
        <taxon>Flavobacteriales</taxon>
        <taxon>Weeksellaceae</taxon>
        <taxon>Chryseobacterium group</taxon>
        <taxon>Epilithonimonas</taxon>
    </lineage>
</organism>
<keyword evidence="3" id="KW-0804">Transcription</keyword>
<accession>A0A1M6SI11</accession>
<keyword evidence="4" id="KW-0472">Membrane</keyword>
<proteinExistence type="predicted"/>
<keyword evidence="4" id="KW-1133">Transmembrane helix</keyword>
<feature type="domain" description="HTH araC/xylS-type" evidence="6">
    <location>
        <begin position="360"/>
        <end position="472"/>
    </location>
</feature>
<sequence length="478" mass="55846">MKLILILFLAFSSFIKAQNSRDAETLFLESKDLVYKKPSESGVIAEFLFKNSSDDNDKLKALFLVTESSLLRGDYNTAIAKLFQCIELSKKSNRPENEFRINYLLARLCDELGIELSQLYLIRNEKDITQNYYEKAIKSYSESNWNQTIRNLKLFEKQKIKSAPELSNFYYALSYTNLGKADSAQYFVHKIQNYPSYYFYAKAKIQSFKKESDKNIDYIEFLKPIGKNVQDIWLRQQIYKLELQNSESKDREKYSEFYQLQTALQDSISSVKENARITFLTKINQKQDEILEAKSERQTKMIGLTCIAILFVFVIGYFINKRLDKKQNEYEKATKEAEEREKFIAKNKAQESAGKIVIPDKTISFLLEKLEKFETNNDYLDPTISLNLLAENLNTNTKYLSEIINTYKNKNFHTYINELRINYIINQLINNPVYLKYKVSHLAEEAGFSSHSLFSTVFKQLTGHSPASFIKIIKSELK</sequence>
<dbReference type="RefSeq" id="WP_072998328.1">
    <property type="nucleotide sequence ID" value="NZ_FRAM01000002.1"/>
</dbReference>
<dbReference type="PANTHER" id="PTHR43280">
    <property type="entry name" value="ARAC-FAMILY TRANSCRIPTIONAL REGULATOR"/>
    <property type="match status" value="1"/>
</dbReference>
<dbReference type="InterPro" id="IPR018060">
    <property type="entry name" value="HTH_AraC"/>
</dbReference>
<dbReference type="OrthoDB" id="5295174at2"/>
<keyword evidence="1" id="KW-0805">Transcription regulation</keyword>
<dbReference type="Gene3D" id="1.10.10.60">
    <property type="entry name" value="Homeodomain-like"/>
    <property type="match status" value="2"/>
</dbReference>
<dbReference type="SMART" id="SM00342">
    <property type="entry name" value="HTH_ARAC"/>
    <property type="match status" value="1"/>
</dbReference>
<evidence type="ECO:0000259" key="6">
    <source>
        <dbReference type="PROSITE" id="PS01124"/>
    </source>
</evidence>
<dbReference type="SUPFAM" id="SSF46689">
    <property type="entry name" value="Homeodomain-like"/>
    <property type="match status" value="1"/>
</dbReference>
<evidence type="ECO:0000313" key="8">
    <source>
        <dbReference type="Proteomes" id="UP000184498"/>
    </source>
</evidence>
<dbReference type="PROSITE" id="PS01124">
    <property type="entry name" value="HTH_ARAC_FAMILY_2"/>
    <property type="match status" value="1"/>
</dbReference>
<evidence type="ECO:0000256" key="2">
    <source>
        <dbReference type="ARBA" id="ARBA00023125"/>
    </source>
</evidence>
<evidence type="ECO:0000313" key="7">
    <source>
        <dbReference type="EMBL" id="SHK44247.1"/>
    </source>
</evidence>
<reference evidence="8" key="1">
    <citation type="submission" date="2016-11" db="EMBL/GenBank/DDBJ databases">
        <authorList>
            <person name="Varghese N."/>
            <person name="Submissions S."/>
        </authorList>
    </citation>
    <scope>NUCLEOTIDE SEQUENCE [LARGE SCALE GENOMIC DNA]</scope>
    <source>
        <strain evidence="8">DSM 18016</strain>
    </source>
</reference>
<dbReference type="Pfam" id="PF12833">
    <property type="entry name" value="HTH_18"/>
    <property type="match status" value="1"/>
</dbReference>
<dbReference type="EMBL" id="FRAM01000002">
    <property type="protein sequence ID" value="SHK44247.1"/>
    <property type="molecule type" value="Genomic_DNA"/>
</dbReference>
<dbReference type="Proteomes" id="UP000184498">
    <property type="component" value="Unassembled WGS sequence"/>
</dbReference>
<gene>
    <name evidence="7" type="ORF">SAMN05444371_2468</name>
</gene>
<dbReference type="GO" id="GO:0043565">
    <property type="term" value="F:sequence-specific DNA binding"/>
    <property type="evidence" value="ECO:0007669"/>
    <property type="project" value="InterPro"/>
</dbReference>
<evidence type="ECO:0000256" key="4">
    <source>
        <dbReference type="SAM" id="Phobius"/>
    </source>
</evidence>
<protein>
    <submittedName>
        <fullName evidence="7">AraC-type DNA-binding protein</fullName>
    </submittedName>
</protein>
<evidence type="ECO:0000256" key="1">
    <source>
        <dbReference type="ARBA" id="ARBA00023015"/>
    </source>
</evidence>
<keyword evidence="5" id="KW-0732">Signal</keyword>
<dbReference type="AlphaFoldDB" id="A0A1M6SI11"/>
<feature type="signal peptide" evidence="5">
    <location>
        <begin position="1"/>
        <end position="17"/>
    </location>
</feature>
<dbReference type="InterPro" id="IPR009057">
    <property type="entry name" value="Homeodomain-like_sf"/>
</dbReference>
<feature type="transmembrane region" description="Helical" evidence="4">
    <location>
        <begin position="301"/>
        <end position="319"/>
    </location>
</feature>
<keyword evidence="2 7" id="KW-0238">DNA-binding</keyword>
<keyword evidence="4" id="KW-0812">Transmembrane</keyword>
<evidence type="ECO:0000256" key="3">
    <source>
        <dbReference type="ARBA" id="ARBA00023163"/>
    </source>
</evidence>